<keyword evidence="9" id="KW-1185">Reference proteome</keyword>
<comment type="similarity">
    <text evidence="2">Belongs to the DoxX family.</text>
</comment>
<dbReference type="InterPro" id="IPR032808">
    <property type="entry name" value="DoxX"/>
</dbReference>
<sequence length="140" mass="14486">MNSQNHGALALRATLGTILLSHGLLKVFVFTIPGTVGYFASIGLPPITAYLTVFGEVAGGIALLLGLYTRLAALLSLPLLFGALSVHAGNGWVFSNNGGGWEFPALLIVLAAIVALQGSGSYALRTLPVINNFIPKALQA</sequence>
<proteinExistence type="inferred from homology"/>
<comment type="subcellular location">
    <subcellularLocation>
        <location evidence="1">Cell membrane</location>
        <topology evidence="1">Multi-pass membrane protein</topology>
    </subcellularLocation>
</comment>
<feature type="transmembrane region" description="Helical" evidence="7">
    <location>
        <begin position="105"/>
        <end position="124"/>
    </location>
</feature>
<evidence type="ECO:0000313" key="9">
    <source>
        <dbReference type="Proteomes" id="UP001595444"/>
    </source>
</evidence>
<keyword evidence="5 7" id="KW-1133">Transmembrane helix</keyword>
<dbReference type="Proteomes" id="UP001595444">
    <property type="component" value="Unassembled WGS sequence"/>
</dbReference>
<dbReference type="EMBL" id="JBHRSL010000002">
    <property type="protein sequence ID" value="MFC3050694.1"/>
    <property type="molecule type" value="Genomic_DNA"/>
</dbReference>
<dbReference type="PANTHER" id="PTHR33452:SF1">
    <property type="entry name" value="INNER MEMBRANE PROTEIN YPHA-RELATED"/>
    <property type="match status" value="1"/>
</dbReference>
<evidence type="ECO:0000256" key="3">
    <source>
        <dbReference type="ARBA" id="ARBA00022475"/>
    </source>
</evidence>
<evidence type="ECO:0000256" key="4">
    <source>
        <dbReference type="ARBA" id="ARBA00022692"/>
    </source>
</evidence>
<evidence type="ECO:0000256" key="6">
    <source>
        <dbReference type="ARBA" id="ARBA00023136"/>
    </source>
</evidence>
<accession>A0ABV7D0Z6</accession>
<gene>
    <name evidence="8" type="ORF">ACFOKA_02125</name>
</gene>
<comment type="caution">
    <text evidence="8">The sequence shown here is derived from an EMBL/GenBank/DDBJ whole genome shotgun (WGS) entry which is preliminary data.</text>
</comment>
<dbReference type="InterPro" id="IPR051907">
    <property type="entry name" value="DoxX-like_oxidoreductase"/>
</dbReference>
<keyword evidence="4 7" id="KW-0812">Transmembrane</keyword>
<keyword evidence="3" id="KW-1003">Cell membrane</keyword>
<keyword evidence="6 7" id="KW-0472">Membrane</keyword>
<evidence type="ECO:0000256" key="2">
    <source>
        <dbReference type="ARBA" id="ARBA00006679"/>
    </source>
</evidence>
<evidence type="ECO:0000313" key="8">
    <source>
        <dbReference type="EMBL" id="MFC3050694.1"/>
    </source>
</evidence>
<name>A0ABV7D0Z6_9PROT</name>
<evidence type="ECO:0000256" key="1">
    <source>
        <dbReference type="ARBA" id="ARBA00004651"/>
    </source>
</evidence>
<feature type="transmembrane region" description="Helical" evidence="7">
    <location>
        <begin position="74"/>
        <end position="93"/>
    </location>
</feature>
<organism evidence="8 9">
    <name type="scientific">Kordiimonas pumila</name>
    <dbReference type="NCBI Taxonomy" id="2161677"/>
    <lineage>
        <taxon>Bacteria</taxon>
        <taxon>Pseudomonadati</taxon>
        <taxon>Pseudomonadota</taxon>
        <taxon>Alphaproteobacteria</taxon>
        <taxon>Kordiimonadales</taxon>
        <taxon>Kordiimonadaceae</taxon>
        <taxon>Kordiimonas</taxon>
    </lineage>
</organism>
<dbReference type="RefSeq" id="WP_194212774.1">
    <property type="nucleotide sequence ID" value="NZ_CP061205.1"/>
</dbReference>
<evidence type="ECO:0000256" key="7">
    <source>
        <dbReference type="SAM" id="Phobius"/>
    </source>
</evidence>
<dbReference type="PANTHER" id="PTHR33452">
    <property type="entry name" value="OXIDOREDUCTASE CATD-RELATED"/>
    <property type="match status" value="1"/>
</dbReference>
<dbReference type="Pfam" id="PF07681">
    <property type="entry name" value="DoxX"/>
    <property type="match status" value="1"/>
</dbReference>
<reference evidence="9" key="1">
    <citation type="journal article" date="2019" name="Int. J. Syst. Evol. Microbiol.">
        <title>The Global Catalogue of Microorganisms (GCM) 10K type strain sequencing project: providing services to taxonomists for standard genome sequencing and annotation.</title>
        <authorList>
            <consortium name="The Broad Institute Genomics Platform"/>
            <consortium name="The Broad Institute Genome Sequencing Center for Infectious Disease"/>
            <person name="Wu L."/>
            <person name="Ma J."/>
        </authorList>
    </citation>
    <scope>NUCLEOTIDE SEQUENCE [LARGE SCALE GENOMIC DNA]</scope>
    <source>
        <strain evidence="9">KCTC 62164</strain>
    </source>
</reference>
<evidence type="ECO:0000256" key="5">
    <source>
        <dbReference type="ARBA" id="ARBA00022989"/>
    </source>
</evidence>
<protein>
    <submittedName>
        <fullName evidence="8">DoxX family protein</fullName>
    </submittedName>
</protein>
<feature type="transmembrane region" description="Helical" evidence="7">
    <location>
        <begin position="47"/>
        <end position="67"/>
    </location>
</feature>